<sequence length="282" mass="32084">MKPALLFFILLIQMISSCKKDITVAVPEESNKVVLNMLMNKDSIINARITLSGGLNSTQPLPEIKNAIVNLYENGTFKELLTPYIIYGRTYYRGNTPAQAGATYRVTATIPGYEEVSGSDHIPDTVKVGDIQLTAVPVDNRLLSTISVQLHDDGAVQNYYRIRMYWLNSSGWYKEMVYFDVDDTEWELFGDKTRQEFYVTDALFNGRNPRFTFRPAVSGQYNKMAVEITSLTYSSYNYLKSTFMTLQENKYELAEKVIVYNNIKNGLGIIGGVAQREYVVER</sequence>
<dbReference type="InterPro" id="IPR025345">
    <property type="entry name" value="DUF4249"/>
</dbReference>
<dbReference type="EMBL" id="STFF01000004">
    <property type="protein sequence ID" value="THU38186.1"/>
    <property type="molecule type" value="Genomic_DNA"/>
</dbReference>
<dbReference type="Proteomes" id="UP000306918">
    <property type="component" value="Unassembled WGS sequence"/>
</dbReference>
<gene>
    <name evidence="1" type="ORF">FAM09_16020</name>
</gene>
<accession>A0A4V4H0W8</accession>
<protein>
    <submittedName>
        <fullName evidence="1">DUF4249 domain-containing protein</fullName>
    </submittedName>
</protein>
<dbReference type="RefSeq" id="WP_136578142.1">
    <property type="nucleotide sequence ID" value="NZ_STFF01000004.1"/>
</dbReference>
<name>A0A4V4H0W8_9BACT</name>
<comment type="caution">
    <text evidence="1">The sequence shown here is derived from an EMBL/GenBank/DDBJ whole genome shotgun (WGS) entry which is preliminary data.</text>
</comment>
<dbReference type="Pfam" id="PF14054">
    <property type="entry name" value="DUF4249"/>
    <property type="match status" value="1"/>
</dbReference>
<dbReference type="PROSITE" id="PS51257">
    <property type="entry name" value="PROKAR_LIPOPROTEIN"/>
    <property type="match status" value="1"/>
</dbReference>
<reference evidence="1 2" key="1">
    <citation type="submission" date="2019-04" db="EMBL/GenBank/DDBJ databases">
        <title>Niastella caeni sp. nov., isolated from activated sludge.</title>
        <authorList>
            <person name="Sheng M."/>
        </authorList>
    </citation>
    <scope>NUCLEOTIDE SEQUENCE [LARGE SCALE GENOMIC DNA]</scope>
    <source>
        <strain evidence="1 2">HX-2-15</strain>
    </source>
</reference>
<evidence type="ECO:0000313" key="2">
    <source>
        <dbReference type="Proteomes" id="UP000306918"/>
    </source>
</evidence>
<evidence type="ECO:0000313" key="1">
    <source>
        <dbReference type="EMBL" id="THU38186.1"/>
    </source>
</evidence>
<dbReference type="AlphaFoldDB" id="A0A4V4H0W8"/>
<dbReference type="OrthoDB" id="752487at2"/>
<organism evidence="1 2">
    <name type="scientific">Niastella caeni</name>
    <dbReference type="NCBI Taxonomy" id="2569763"/>
    <lineage>
        <taxon>Bacteria</taxon>
        <taxon>Pseudomonadati</taxon>
        <taxon>Bacteroidota</taxon>
        <taxon>Chitinophagia</taxon>
        <taxon>Chitinophagales</taxon>
        <taxon>Chitinophagaceae</taxon>
        <taxon>Niastella</taxon>
    </lineage>
</organism>
<keyword evidence="2" id="KW-1185">Reference proteome</keyword>
<proteinExistence type="predicted"/>